<evidence type="ECO:0000259" key="2">
    <source>
        <dbReference type="Pfam" id="PF08450"/>
    </source>
</evidence>
<feature type="domain" description="SMP-30/Gluconolactonase/LRE-like region" evidence="2">
    <location>
        <begin position="52"/>
        <end position="233"/>
    </location>
</feature>
<evidence type="ECO:0000313" key="4">
    <source>
        <dbReference type="Proteomes" id="UP001481677"/>
    </source>
</evidence>
<evidence type="ECO:0000313" key="3">
    <source>
        <dbReference type="EMBL" id="MEM5345214.1"/>
    </source>
</evidence>
<dbReference type="PANTHER" id="PTHR47572:SF4">
    <property type="entry name" value="LACTONASE DRP35"/>
    <property type="match status" value="1"/>
</dbReference>
<proteinExistence type="predicted"/>
<sequence>MMVSMSDVTFIGEDLFRPESVLTTARGEIFCSDHRTGVMQLGKAKRALNGVPEGFLPNGIALLKNREVLVANLGAGGGVWRIDHDANLHPWLMEADGEPLTITNFVGIDSMNRTWVSMSTRRSPRELSFRKGVGDGFIAMVDESGARIMADGIGFTNECRVDPSGKWVYVNETFDRKLSRFPLDRNRLGQKEVVVEFDDGNFPDGLSFDEEGGVWVACVVSNRVLRVTQSGAVEVVLDDSDRAIIEAAENKYRQNELGRADVDSGSRRILGNVSSIAFGGADRRQVILGTLGNNRLATFRSSIAGAAPPHWHF</sequence>
<dbReference type="InterPro" id="IPR011042">
    <property type="entry name" value="6-blade_b-propeller_TolB-like"/>
</dbReference>
<organism evidence="3 4">
    <name type="scientific">Paraburkholderia azotifigens</name>
    <dbReference type="NCBI Taxonomy" id="2057004"/>
    <lineage>
        <taxon>Bacteria</taxon>
        <taxon>Pseudomonadati</taxon>
        <taxon>Pseudomonadota</taxon>
        <taxon>Betaproteobacteria</taxon>
        <taxon>Burkholderiales</taxon>
        <taxon>Burkholderiaceae</taxon>
        <taxon>Paraburkholderia</taxon>
    </lineage>
</organism>
<comment type="caution">
    <text evidence="3">The sequence shown here is derived from an EMBL/GenBank/DDBJ whole genome shotgun (WGS) entry which is preliminary data.</text>
</comment>
<gene>
    <name evidence="3" type="ORF">V4C56_37020</name>
</gene>
<dbReference type="EMBL" id="JAZHGA010000043">
    <property type="protein sequence ID" value="MEM5345214.1"/>
    <property type="molecule type" value="Genomic_DNA"/>
</dbReference>
<name>A0ABU9RFA2_9BURK</name>
<dbReference type="RefSeq" id="WP_342959551.1">
    <property type="nucleotide sequence ID" value="NZ_JAZHFZ010000047.1"/>
</dbReference>
<dbReference type="InterPro" id="IPR013658">
    <property type="entry name" value="SGL"/>
</dbReference>
<keyword evidence="4" id="KW-1185">Reference proteome</keyword>
<protein>
    <submittedName>
        <fullName evidence="3">SMP-30/gluconolactonase/LRE family protein</fullName>
    </submittedName>
</protein>
<reference evidence="3 4" key="1">
    <citation type="submission" date="2024-01" db="EMBL/GenBank/DDBJ databases">
        <title>The diversity of rhizobia nodulating Mimosa spp. in eleven states of Brazil covering several biomes is determined by host plant, location, and edaphic factors.</title>
        <authorList>
            <person name="Rouws L."/>
            <person name="Barauna A."/>
            <person name="Beukes C."/>
            <person name="De Faria S.M."/>
            <person name="Gross E."/>
            <person name="Dos Reis Junior F.B."/>
            <person name="Simon M."/>
            <person name="Maluk M."/>
            <person name="Odee D.W."/>
            <person name="Kenicer G."/>
            <person name="Young J.P.W."/>
            <person name="Reis V.M."/>
            <person name="Zilli J."/>
            <person name="James E.K."/>
        </authorList>
    </citation>
    <scope>NUCLEOTIDE SEQUENCE [LARGE SCALE GENOMIC DNA]</scope>
    <source>
        <strain evidence="3 4">JPY530</strain>
    </source>
</reference>
<evidence type="ECO:0000256" key="1">
    <source>
        <dbReference type="ARBA" id="ARBA00022801"/>
    </source>
</evidence>
<keyword evidence="1" id="KW-0378">Hydrolase</keyword>
<dbReference type="SUPFAM" id="SSF63829">
    <property type="entry name" value="Calcium-dependent phosphotriesterase"/>
    <property type="match status" value="1"/>
</dbReference>
<dbReference type="Gene3D" id="2.120.10.30">
    <property type="entry name" value="TolB, C-terminal domain"/>
    <property type="match status" value="1"/>
</dbReference>
<dbReference type="Pfam" id="PF08450">
    <property type="entry name" value="SGL"/>
    <property type="match status" value="1"/>
</dbReference>
<accession>A0ABU9RFA2</accession>
<dbReference type="Proteomes" id="UP001481677">
    <property type="component" value="Unassembled WGS sequence"/>
</dbReference>
<dbReference type="PANTHER" id="PTHR47572">
    <property type="entry name" value="LIPOPROTEIN-RELATED"/>
    <property type="match status" value="1"/>
</dbReference>
<dbReference type="InterPro" id="IPR051262">
    <property type="entry name" value="SMP-30/CGR1_Lactonase"/>
</dbReference>